<dbReference type="PANTHER" id="PTHR31262:SF10">
    <property type="entry name" value="RIBULOSE BISPHOSPHATE CARBOXYLASE SMALL SUBUNIT 1A, CHLOROPLASTIC-RELATED"/>
    <property type="match status" value="1"/>
</dbReference>
<feature type="compositionally biased region" description="Basic and acidic residues" evidence="2">
    <location>
        <begin position="132"/>
        <end position="156"/>
    </location>
</feature>
<proteinExistence type="predicted"/>
<dbReference type="EMBL" id="JABCRI010000023">
    <property type="protein sequence ID" value="KAF8378678.1"/>
    <property type="molecule type" value="Genomic_DNA"/>
</dbReference>
<dbReference type="Proteomes" id="UP000655225">
    <property type="component" value="Unassembled WGS sequence"/>
</dbReference>
<dbReference type="InterPro" id="IPR024680">
    <property type="entry name" value="RuBisCO_ssu_N"/>
</dbReference>
<protein>
    <recommendedName>
        <fullName evidence="3">Ribulose-1,5-bisphosphate carboxylase small subunit N-terminal domain-containing protein</fullName>
    </recommendedName>
</protein>
<gene>
    <name evidence="4" type="ORF">HHK36_030027</name>
</gene>
<feature type="region of interest" description="Disordered" evidence="2">
    <location>
        <begin position="77"/>
        <end position="186"/>
    </location>
</feature>
<evidence type="ECO:0000256" key="2">
    <source>
        <dbReference type="SAM" id="MobiDB-lite"/>
    </source>
</evidence>
<feature type="compositionally biased region" description="Basic and acidic residues" evidence="2">
    <location>
        <begin position="77"/>
        <end position="86"/>
    </location>
</feature>
<feature type="compositionally biased region" description="Basic residues" evidence="2">
    <location>
        <begin position="118"/>
        <end position="131"/>
    </location>
</feature>
<dbReference type="PRINTS" id="PR00152">
    <property type="entry name" value="RUBISCOSMALL"/>
</dbReference>
<dbReference type="InterPro" id="IPR024681">
    <property type="entry name" value="RuBisCO_ssu"/>
</dbReference>
<dbReference type="PANTHER" id="PTHR31262">
    <property type="entry name" value="RIBULOSE BISPHOSPHATE CARBOXYLASE SMALL CHAIN 1, CHLOROPLASTIC"/>
    <property type="match status" value="1"/>
</dbReference>
<comment type="caution">
    <text evidence="4">The sequence shown here is derived from an EMBL/GenBank/DDBJ whole genome shotgun (WGS) entry which is preliminary data.</text>
</comment>
<keyword evidence="5" id="KW-1185">Reference proteome</keyword>
<dbReference type="Pfam" id="PF12338">
    <property type="entry name" value="RbcS"/>
    <property type="match status" value="1"/>
</dbReference>
<organism evidence="4 5">
    <name type="scientific">Tetracentron sinense</name>
    <name type="common">Spur-leaf</name>
    <dbReference type="NCBI Taxonomy" id="13715"/>
    <lineage>
        <taxon>Eukaryota</taxon>
        <taxon>Viridiplantae</taxon>
        <taxon>Streptophyta</taxon>
        <taxon>Embryophyta</taxon>
        <taxon>Tracheophyta</taxon>
        <taxon>Spermatophyta</taxon>
        <taxon>Magnoliopsida</taxon>
        <taxon>Trochodendrales</taxon>
        <taxon>Trochodendraceae</taxon>
        <taxon>Tetracentron</taxon>
    </lineage>
</organism>
<keyword evidence="1" id="KW-0934">Plastid</keyword>
<feature type="domain" description="Ribulose-1,5-bisphosphate carboxylase small subunit N-terminal" evidence="3">
    <location>
        <begin position="2"/>
        <end position="46"/>
    </location>
</feature>
<reference evidence="4 5" key="1">
    <citation type="submission" date="2020-04" db="EMBL/GenBank/DDBJ databases">
        <title>Plant Genome Project.</title>
        <authorList>
            <person name="Zhang R.-G."/>
        </authorList>
    </citation>
    <scope>NUCLEOTIDE SEQUENCE [LARGE SCALE GENOMIC DNA]</scope>
    <source>
        <strain evidence="4">YNK0</strain>
        <tissue evidence="4">Leaf</tissue>
    </source>
</reference>
<evidence type="ECO:0000259" key="3">
    <source>
        <dbReference type="Pfam" id="PF12338"/>
    </source>
</evidence>
<evidence type="ECO:0000313" key="4">
    <source>
        <dbReference type="EMBL" id="KAF8378678.1"/>
    </source>
</evidence>
<sequence>MASSIISSASVASIKRASPAQASMVLPFTGLKPASAFPVTRKLNNDLTSLPSNGGRVQCMQRQQDWQRRFPQVPRAGREMVQEKTRVAPHLVPRVPRRARPPCQQPQNEWLHMVTNKEKKKKFRKDNHRTKRKEEVLTETGFRKQGEAQPEKEENQNSKSSVRRNSGRVTGCKNSSEEEVPGLRYL</sequence>
<name>A0A834YBX2_TETSI</name>
<dbReference type="AlphaFoldDB" id="A0A834YBX2"/>
<dbReference type="OrthoDB" id="2013936at2759"/>
<keyword evidence="1" id="KW-0150">Chloroplast</keyword>
<evidence type="ECO:0000313" key="5">
    <source>
        <dbReference type="Proteomes" id="UP000655225"/>
    </source>
</evidence>
<accession>A0A834YBX2</accession>
<evidence type="ECO:0000256" key="1">
    <source>
        <dbReference type="ARBA" id="ARBA00022528"/>
    </source>
</evidence>